<dbReference type="AlphaFoldDB" id="G2J7Q1"/>
<organism evidence="1 2">
    <name type="scientific">Candidatus Glomeribacter gigasporarum BEG34</name>
    <dbReference type="NCBI Taxonomy" id="1070319"/>
    <lineage>
        <taxon>Bacteria</taxon>
        <taxon>Pseudomonadati</taxon>
        <taxon>Pseudomonadota</taxon>
        <taxon>Betaproteobacteria</taxon>
        <taxon>Burkholderiales</taxon>
        <taxon>Burkholderiaceae</taxon>
        <taxon>Candidatus Glomeribacter</taxon>
    </lineage>
</organism>
<gene>
    <name evidence="1" type="ORF">CAGGBEG34_180105</name>
</gene>
<protein>
    <submittedName>
        <fullName evidence="1">Putative Phage-related protein</fullName>
    </submittedName>
</protein>
<reference evidence="1 2" key="1">
    <citation type="submission" date="2011-08" db="EMBL/GenBank/DDBJ databases">
        <title>The genome of the obligate endobacterium of an arbuscular mycorrhizal fungus reveals an interphylum network of nutritional interactions.</title>
        <authorList>
            <person name="Ghignone S."/>
            <person name="Salvioli A."/>
            <person name="Anca I."/>
            <person name="Lumini E."/>
            <person name="Ortu G."/>
            <person name="Petiti L."/>
            <person name="Cruveiller S."/>
            <person name="Bianciotto V."/>
            <person name="Piffanelli P."/>
            <person name="Lanfranco L."/>
            <person name="Bonfante P."/>
        </authorList>
    </citation>
    <scope>NUCLEOTIDE SEQUENCE [LARGE SCALE GENOMIC DNA]</scope>
    <source>
        <strain evidence="1 2">BEG34</strain>
    </source>
</reference>
<sequence>MLFSKEHPLMSFAATFDTHKFVRRLKGAGFNDEQAKVLTEAVFESQASADVATKGDLRELELRINARLEKVEGGINAKFEKVDGEIKLLKWMLAFLIAGLASLVLKAFF</sequence>
<accession>G2J7Q1</accession>
<evidence type="ECO:0000313" key="2">
    <source>
        <dbReference type="Proteomes" id="UP000054051"/>
    </source>
</evidence>
<evidence type="ECO:0000313" key="1">
    <source>
        <dbReference type="EMBL" id="CCD28796.1"/>
    </source>
</evidence>
<keyword evidence="2" id="KW-1185">Reference proteome</keyword>
<dbReference type="EMBL" id="CAFB01000034">
    <property type="protein sequence ID" value="CCD28796.1"/>
    <property type="molecule type" value="Genomic_DNA"/>
</dbReference>
<dbReference type="Proteomes" id="UP000054051">
    <property type="component" value="Unassembled WGS sequence"/>
</dbReference>
<comment type="caution">
    <text evidence="1">The sequence shown here is derived from an EMBL/GenBank/DDBJ whole genome shotgun (WGS) entry which is preliminary data.</text>
</comment>
<proteinExistence type="predicted"/>
<dbReference type="Gene3D" id="1.20.5.340">
    <property type="match status" value="1"/>
</dbReference>
<dbReference type="STRING" id="1070319.CAGGBEG34_180105"/>
<name>G2J7Q1_9BURK</name>